<reference evidence="2 3" key="1">
    <citation type="journal article" date="2013" name="Stand. Genomic Sci.">
        <title>Complete genome sequence of Dehalobacter restrictus PER-K23(T.).</title>
        <authorList>
            <person name="Kruse T."/>
            <person name="Maillard J."/>
            <person name="Goodwin L."/>
            <person name="Woyke T."/>
            <person name="Teshima H."/>
            <person name="Bruce D."/>
            <person name="Detter C."/>
            <person name="Tapia R."/>
            <person name="Han C."/>
            <person name="Huntemann M."/>
            <person name="Wei C.L."/>
            <person name="Han J."/>
            <person name="Chen A."/>
            <person name="Kyrpides N."/>
            <person name="Szeto E."/>
            <person name="Markowitz V."/>
            <person name="Ivanova N."/>
            <person name="Pagani I."/>
            <person name="Pati A."/>
            <person name="Pitluck S."/>
            <person name="Nolan M."/>
            <person name="Holliger C."/>
            <person name="Smidt H."/>
        </authorList>
    </citation>
    <scope>NUCLEOTIDE SEQUENCE [LARGE SCALE GENOMIC DNA]</scope>
    <source>
        <strain evidence="3">DSM 9455</strain>
    </source>
</reference>
<dbReference type="Proteomes" id="UP000018934">
    <property type="component" value="Chromosome"/>
</dbReference>
<dbReference type="EMBL" id="CP007033">
    <property type="protein sequence ID" value="AHF09997.1"/>
    <property type="molecule type" value="Genomic_DNA"/>
</dbReference>
<feature type="compositionally biased region" description="Basic residues" evidence="1">
    <location>
        <begin position="1"/>
        <end position="20"/>
    </location>
</feature>
<evidence type="ECO:0000313" key="3">
    <source>
        <dbReference type="Proteomes" id="UP000018934"/>
    </source>
</evidence>
<accession>A0ABN4BUC8</accession>
<evidence type="ECO:0000313" key="2">
    <source>
        <dbReference type="EMBL" id="AHF09997.1"/>
    </source>
</evidence>
<organism evidence="2 3">
    <name type="scientific">Dehalobacter restrictus (strain DSM 9455 / PER-K23)</name>
    <dbReference type="NCBI Taxonomy" id="871738"/>
    <lineage>
        <taxon>Bacteria</taxon>
        <taxon>Bacillati</taxon>
        <taxon>Bacillota</taxon>
        <taxon>Clostridia</taxon>
        <taxon>Eubacteriales</taxon>
        <taxon>Desulfitobacteriaceae</taxon>
        <taxon>Dehalobacter</taxon>
    </lineage>
</organism>
<proteinExistence type="predicted"/>
<gene>
    <name evidence="2" type="ORF">DEHRE_07800</name>
</gene>
<sequence>MPANHPKKHSHHQPNRHNHSTQHQQSCNCGHDHSQKTGHAVHVHDAESCPVCSGSETITPEEYLNKIEEAVNKLPQNKTRDRMHRLIVLTAGTAASAAEHKDTILLQITEVYLTLRLAEESGQTLAPEDAQRLFRELSGQAGLALTAKYGLEGLTRVGLDADSSSTPGTASLVFISCYAIGKVLMQYFRKQKEGSALAAEEIKDCFRAAKAEAERLARE</sequence>
<feature type="region of interest" description="Disordered" evidence="1">
    <location>
        <begin position="1"/>
        <end position="42"/>
    </location>
</feature>
<keyword evidence="3" id="KW-1185">Reference proteome</keyword>
<dbReference type="RefSeq" id="WP_019226726.1">
    <property type="nucleotide sequence ID" value="NZ_CP007033.1"/>
</dbReference>
<evidence type="ECO:0000256" key="1">
    <source>
        <dbReference type="SAM" id="MobiDB-lite"/>
    </source>
</evidence>
<name>A0ABN4BUC8_DEHRP</name>
<protein>
    <submittedName>
        <fullName evidence="2">Uncharacterized protein</fullName>
    </submittedName>
</protein>